<organism evidence="2">
    <name type="scientific">Nothobranchius furzeri</name>
    <name type="common">Turquoise killifish</name>
    <dbReference type="NCBI Taxonomy" id="105023"/>
    <lineage>
        <taxon>Eukaryota</taxon>
        <taxon>Metazoa</taxon>
        <taxon>Chordata</taxon>
        <taxon>Craniata</taxon>
        <taxon>Vertebrata</taxon>
        <taxon>Euteleostomi</taxon>
        <taxon>Actinopterygii</taxon>
        <taxon>Neopterygii</taxon>
        <taxon>Teleostei</taxon>
        <taxon>Neoteleostei</taxon>
        <taxon>Acanthomorphata</taxon>
        <taxon>Ovalentaria</taxon>
        <taxon>Atherinomorphae</taxon>
        <taxon>Cyprinodontiformes</taxon>
        <taxon>Nothobranchiidae</taxon>
        <taxon>Nothobranchius</taxon>
    </lineage>
</organism>
<reference evidence="2" key="2">
    <citation type="submission" date="2016-06" db="EMBL/GenBank/DDBJ databases">
        <title>The genome of a short-lived fish provides insights into sex chromosome evolution and the genetic control of aging.</title>
        <authorList>
            <person name="Reichwald K."/>
            <person name="Felder M."/>
            <person name="Petzold A."/>
            <person name="Koch P."/>
            <person name="Groth M."/>
            <person name="Platzer M."/>
        </authorList>
    </citation>
    <scope>NUCLEOTIDE SEQUENCE</scope>
    <source>
        <tissue evidence="2">Brain</tissue>
    </source>
</reference>
<feature type="non-terminal residue" evidence="2">
    <location>
        <position position="1"/>
    </location>
</feature>
<feature type="non-terminal residue" evidence="2">
    <location>
        <position position="98"/>
    </location>
</feature>
<sequence>SDSLRGEKLPGRQRISSSKRWSERWPRHQLTKRGQGSQNQSQQKRLLTWMLVLLPLSSLYDKILEEHDEPAQGTQAAVIQMQMYLKEPTMGELDSPFQ</sequence>
<proteinExistence type="predicted"/>
<evidence type="ECO:0000256" key="1">
    <source>
        <dbReference type="SAM" id="MobiDB-lite"/>
    </source>
</evidence>
<dbReference type="AlphaFoldDB" id="A0A1A8B968"/>
<accession>A0A1A8B968</accession>
<feature type="compositionally biased region" description="Basic and acidic residues" evidence="1">
    <location>
        <begin position="1"/>
        <end position="10"/>
    </location>
</feature>
<dbReference type="EMBL" id="HADY01024555">
    <property type="protein sequence ID" value="SBP63040.1"/>
    <property type="molecule type" value="Transcribed_RNA"/>
</dbReference>
<feature type="region of interest" description="Disordered" evidence="1">
    <location>
        <begin position="1"/>
        <end position="41"/>
    </location>
</feature>
<protein>
    <submittedName>
        <fullName evidence="2">Uncharacterized protein</fullName>
    </submittedName>
</protein>
<feature type="compositionally biased region" description="Polar residues" evidence="1">
    <location>
        <begin position="32"/>
        <end position="41"/>
    </location>
</feature>
<evidence type="ECO:0000313" key="2">
    <source>
        <dbReference type="EMBL" id="SBP63040.1"/>
    </source>
</evidence>
<gene>
    <name evidence="2" type="primary">OLA.19164</name>
</gene>
<reference evidence="2" key="1">
    <citation type="submission" date="2016-05" db="EMBL/GenBank/DDBJ databases">
        <authorList>
            <person name="Lavstsen T."/>
            <person name="Jespersen J.S."/>
        </authorList>
    </citation>
    <scope>NUCLEOTIDE SEQUENCE</scope>
    <source>
        <tissue evidence="2">Brain</tissue>
    </source>
</reference>
<name>A0A1A8B968_NOTFU</name>